<reference evidence="2" key="1">
    <citation type="journal article" date="2020" name="mSystems">
        <title>Genome- and Community-Level Interaction Insights into Carbon Utilization and Element Cycling Functions of Hydrothermarchaeota in Hydrothermal Sediment.</title>
        <authorList>
            <person name="Zhou Z."/>
            <person name="Liu Y."/>
            <person name="Xu W."/>
            <person name="Pan J."/>
            <person name="Luo Z.H."/>
            <person name="Li M."/>
        </authorList>
    </citation>
    <scope>NUCLEOTIDE SEQUENCE [LARGE SCALE GENOMIC DNA]</scope>
    <source>
        <strain evidence="2">SpSt-587</strain>
    </source>
</reference>
<dbReference type="Pfam" id="PF00753">
    <property type="entry name" value="Lactamase_B"/>
    <property type="match status" value="1"/>
</dbReference>
<gene>
    <name evidence="2" type="ORF">ENT52_01030</name>
</gene>
<dbReference type="SMART" id="SM00849">
    <property type="entry name" value="Lactamase_B"/>
    <property type="match status" value="1"/>
</dbReference>
<dbReference type="GO" id="GO:0016787">
    <property type="term" value="F:hydrolase activity"/>
    <property type="evidence" value="ECO:0007669"/>
    <property type="project" value="UniProtKB-KW"/>
</dbReference>
<accession>A0A7J3M1R4</accession>
<dbReference type="AlphaFoldDB" id="A0A7J3M1R4"/>
<protein>
    <submittedName>
        <fullName evidence="2">MBL fold metallo-hydrolase</fullName>
    </submittedName>
</protein>
<keyword evidence="2" id="KW-0378">Hydrolase</keyword>
<name>A0A7J3M1R4_ARCFL</name>
<comment type="caution">
    <text evidence="2">The sequence shown here is derived from an EMBL/GenBank/DDBJ whole genome shotgun (WGS) entry which is preliminary data.</text>
</comment>
<dbReference type="InterPro" id="IPR036866">
    <property type="entry name" value="RibonucZ/Hydroxyglut_hydro"/>
</dbReference>
<dbReference type="InterPro" id="IPR050662">
    <property type="entry name" value="Sec-metab_biosynth-thioest"/>
</dbReference>
<dbReference type="Gene3D" id="3.60.15.10">
    <property type="entry name" value="Ribonuclease Z/Hydroxyacylglutathione hydrolase-like"/>
    <property type="match status" value="1"/>
</dbReference>
<feature type="domain" description="Metallo-beta-lactamase" evidence="1">
    <location>
        <begin position="25"/>
        <end position="190"/>
    </location>
</feature>
<organism evidence="2">
    <name type="scientific">Archaeoglobus fulgidus</name>
    <dbReference type="NCBI Taxonomy" id="2234"/>
    <lineage>
        <taxon>Archaea</taxon>
        <taxon>Methanobacteriati</taxon>
        <taxon>Methanobacteriota</taxon>
        <taxon>Archaeoglobi</taxon>
        <taxon>Archaeoglobales</taxon>
        <taxon>Archaeoglobaceae</taxon>
        <taxon>Archaeoglobus</taxon>
    </lineage>
</organism>
<evidence type="ECO:0000313" key="2">
    <source>
        <dbReference type="EMBL" id="HGT82305.1"/>
    </source>
</evidence>
<dbReference type="SUPFAM" id="SSF56281">
    <property type="entry name" value="Metallo-hydrolase/oxidoreductase"/>
    <property type="match status" value="1"/>
</dbReference>
<evidence type="ECO:0000259" key="1">
    <source>
        <dbReference type="SMART" id="SM00849"/>
    </source>
</evidence>
<dbReference type="EMBL" id="DSYZ01000023">
    <property type="protein sequence ID" value="HGT82305.1"/>
    <property type="molecule type" value="Genomic_DNA"/>
</dbReference>
<dbReference type="InterPro" id="IPR001279">
    <property type="entry name" value="Metallo-B-lactamas"/>
</dbReference>
<proteinExistence type="predicted"/>
<sequence>MVLTISEQGGVKVVKCGNEVGGKVLYWVHFFSYGDVLFDSGCPHTANEVFSAFKEKEAVLLTHYHEDHIGGAIELQKAMPIYAPRKSLDILRNPPQIPQYRKIVWGQPSAVNANELEEIVKIGSFEIEVIDTPGHSFDHVSFLVGKNLFCGDLVITRGQIVCMREERLLETIKSLKKVLSYDFDFAFSGVGVFPREKVEDYLNYLEELREKILNLWRAGKTIDEIVAEVFPNPNEKALMMEIVSEKEWARENMVKSLLEDVRGNA</sequence>
<dbReference type="PANTHER" id="PTHR23131">
    <property type="entry name" value="ENDORIBONUCLEASE LACTB2"/>
    <property type="match status" value="1"/>
</dbReference>